<keyword evidence="4" id="KW-1185">Reference proteome</keyword>
<evidence type="ECO:0000313" key="3">
    <source>
        <dbReference type="EMBL" id="EPY16709.1"/>
    </source>
</evidence>
<evidence type="ECO:0000256" key="2">
    <source>
        <dbReference type="SAM" id="Phobius"/>
    </source>
</evidence>
<reference evidence="3 4" key="1">
    <citation type="journal article" date="2013" name="PLoS ONE">
        <title>Predicting the Proteins of Angomonas deanei, Strigomonas culicis and Their Respective Endosymbionts Reveals New Aspects of the Trypanosomatidae Family.</title>
        <authorList>
            <person name="Motta M.C."/>
            <person name="Martins A.C."/>
            <person name="de Souza S.S."/>
            <person name="Catta-Preta C.M."/>
            <person name="Silva R."/>
            <person name="Klein C.C."/>
            <person name="de Almeida L.G."/>
            <person name="de Lima Cunha O."/>
            <person name="Ciapina L.P."/>
            <person name="Brocchi M."/>
            <person name="Colabardini A.C."/>
            <person name="de Araujo Lima B."/>
            <person name="Machado C.R."/>
            <person name="de Almeida Soares C.M."/>
            <person name="Probst C.M."/>
            <person name="de Menezes C.B."/>
            <person name="Thompson C.E."/>
            <person name="Bartholomeu D.C."/>
            <person name="Gradia D.F."/>
            <person name="Pavoni D.P."/>
            <person name="Grisard E.C."/>
            <person name="Fantinatti-Garboggini F."/>
            <person name="Marchini F.K."/>
            <person name="Rodrigues-Luiz G.F."/>
            <person name="Wagner G."/>
            <person name="Goldman G.H."/>
            <person name="Fietto J.L."/>
            <person name="Elias M.C."/>
            <person name="Goldman M.H."/>
            <person name="Sagot M.F."/>
            <person name="Pereira M."/>
            <person name="Stoco P.H."/>
            <person name="de Mendonca-Neto R.P."/>
            <person name="Teixeira S.M."/>
            <person name="Maciel T.E."/>
            <person name="de Oliveira Mendes T.A."/>
            <person name="Urmenyi T.P."/>
            <person name="de Souza W."/>
            <person name="Schenkman S."/>
            <person name="de Vasconcelos A.T."/>
        </authorList>
    </citation>
    <scope>NUCLEOTIDE SEQUENCE [LARGE SCALE GENOMIC DNA]</scope>
</reference>
<feature type="transmembrane region" description="Helical" evidence="2">
    <location>
        <begin position="96"/>
        <end position="114"/>
    </location>
</feature>
<comment type="caution">
    <text evidence="3">The sequence shown here is derived from an EMBL/GenBank/DDBJ whole genome shotgun (WGS) entry which is preliminary data.</text>
</comment>
<protein>
    <submittedName>
        <fullName evidence="3">Uncharacterized protein</fullName>
    </submittedName>
</protein>
<feature type="region of interest" description="Disordered" evidence="1">
    <location>
        <begin position="202"/>
        <end position="223"/>
    </location>
</feature>
<dbReference type="Proteomes" id="UP000015354">
    <property type="component" value="Unassembled WGS sequence"/>
</dbReference>
<keyword evidence="2" id="KW-0472">Membrane</keyword>
<keyword evidence="2" id="KW-1133">Transmembrane helix</keyword>
<sequence length="308" mass="33605">MMFVATKSDEPLTLLRPCYGGLFLLSLQRCVRLTVRRTYSGVAHHTSGGLVSQGSFTNLLFYADFALRLFDAEDDRGAKTPPARASCGQERRRFKVWYLSFYVFFLLIKLITMVKLDEELTPAVSGPVLKACGGGIHRVLATLDALAAEIAPVGRQCKMTCPSDGSVAGAAKCTTECGVARRKLLLTSARYTGLKERAKAGTKRAANEDPIDHRGDSGAGEGVSGSARLHRTVLALSSFLRCVLRHWTQTGRGASASRVSFPARILAGTPTGRDRNQWTLEKLNELMVKLGVRDRGCVLLLFKRVVNV</sequence>
<organism evidence="3 4">
    <name type="scientific">Strigomonas culicis</name>
    <dbReference type="NCBI Taxonomy" id="28005"/>
    <lineage>
        <taxon>Eukaryota</taxon>
        <taxon>Discoba</taxon>
        <taxon>Euglenozoa</taxon>
        <taxon>Kinetoplastea</taxon>
        <taxon>Metakinetoplastina</taxon>
        <taxon>Trypanosomatida</taxon>
        <taxon>Trypanosomatidae</taxon>
        <taxon>Strigomonadinae</taxon>
        <taxon>Strigomonas</taxon>
    </lineage>
</organism>
<proteinExistence type="predicted"/>
<accession>S9TIK2</accession>
<dbReference type="AlphaFoldDB" id="S9TIK2"/>
<dbReference type="EMBL" id="ATMH01010935">
    <property type="protein sequence ID" value="EPY16709.1"/>
    <property type="molecule type" value="Genomic_DNA"/>
</dbReference>
<evidence type="ECO:0000256" key="1">
    <source>
        <dbReference type="SAM" id="MobiDB-lite"/>
    </source>
</evidence>
<name>S9TIK2_9TRYP</name>
<evidence type="ECO:0000313" key="4">
    <source>
        <dbReference type="Proteomes" id="UP000015354"/>
    </source>
</evidence>
<keyword evidence="2" id="KW-0812">Transmembrane</keyword>
<feature type="compositionally biased region" description="Basic and acidic residues" evidence="1">
    <location>
        <begin position="202"/>
        <end position="216"/>
    </location>
</feature>
<gene>
    <name evidence="3" type="ORF">STCU_11048</name>
</gene>